<dbReference type="OrthoDB" id="418142at2759"/>
<evidence type="ECO:0000313" key="2">
    <source>
        <dbReference type="EMBL" id="VDD83952.1"/>
    </source>
</evidence>
<name>A0A0R3UQ12_MESCO</name>
<evidence type="ECO:0000313" key="3">
    <source>
        <dbReference type="Proteomes" id="UP000267029"/>
    </source>
</evidence>
<organism evidence="2 3">
    <name type="scientific">Mesocestoides corti</name>
    <name type="common">Flatworm</name>
    <dbReference type="NCBI Taxonomy" id="53468"/>
    <lineage>
        <taxon>Eukaryota</taxon>
        <taxon>Metazoa</taxon>
        <taxon>Spiralia</taxon>
        <taxon>Lophotrochozoa</taxon>
        <taxon>Platyhelminthes</taxon>
        <taxon>Cestoda</taxon>
        <taxon>Eucestoda</taxon>
        <taxon>Cyclophyllidea</taxon>
        <taxon>Mesocestoididae</taxon>
        <taxon>Mesocestoides</taxon>
    </lineage>
</organism>
<proteinExistence type="inferred from homology"/>
<keyword evidence="3" id="KW-1185">Reference proteome</keyword>
<sequence>MRSEGELSSSTSAGYAQQSLVECQILPIKERNISPQRKIKRRTYLNQFSQSPRLFDSRFSVSIPEPYFYNDGAFALLHEMDSAIPFGLTVGTIHELSTLCKACTDIMDVLLNKVFILDVDLDAFSTVDPFREYYNPEQFALIDKLFTPPRAPQLQVPNQEEDEPPNLQVIFASASLAAKVASDARRQQLEHLKAMMRTLGSGVSLSDDVIANDPNEVCALCALLLSLENTDNETYFTTPVRAAIESTFNAAVCFAEKSNSPPCNVVKNGEFVSLCDLSFDSLSQSPIDV</sequence>
<protein>
    <submittedName>
        <fullName evidence="2">Uncharacterized protein</fullName>
    </submittedName>
</protein>
<accession>A0A0R3UQ12</accession>
<dbReference type="InterPro" id="IPR024131">
    <property type="entry name" value="UPF0489"/>
</dbReference>
<dbReference type="EMBL" id="UXSR01005902">
    <property type="protein sequence ID" value="VDD83952.1"/>
    <property type="molecule type" value="Genomic_DNA"/>
</dbReference>
<dbReference type="PANTHER" id="PTHR13225">
    <property type="entry name" value="MISEXPRESSION SUPPRESSOR OF RAS 6"/>
    <property type="match status" value="1"/>
</dbReference>
<reference evidence="2 3" key="1">
    <citation type="submission" date="2018-10" db="EMBL/GenBank/DDBJ databases">
        <authorList>
            <consortium name="Pathogen Informatics"/>
        </authorList>
    </citation>
    <scope>NUCLEOTIDE SEQUENCE [LARGE SCALE GENOMIC DNA]</scope>
</reference>
<evidence type="ECO:0000256" key="1">
    <source>
        <dbReference type="ARBA" id="ARBA00007099"/>
    </source>
</evidence>
<dbReference type="PANTHER" id="PTHR13225:SF3">
    <property type="entry name" value="UPF0489 PROTEIN C5ORF22"/>
    <property type="match status" value="1"/>
</dbReference>
<gene>
    <name evidence="2" type="ORF">MCOS_LOCUS9955</name>
</gene>
<dbReference type="Proteomes" id="UP000267029">
    <property type="component" value="Unassembled WGS sequence"/>
</dbReference>
<comment type="similarity">
    <text evidence="1">Belongs to the UPF0489 family.</text>
</comment>
<dbReference type="AlphaFoldDB" id="A0A0R3UQ12"/>